<evidence type="ECO:0000313" key="2">
    <source>
        <dbReference type="EMBL" id="ETA79038.1"/>
    </source>
</evidence>
<keyword evidence="1" id="KW-0472">Membrane</keyword>
<reference evidence="2 3" key="1">
    <citation type="journal article" date="2014" name="Genome Announc.">
        <title>Genome Sequence of Youngiibacter fragilis, the Type Strain of the Genus Youngiibacter.</title>
        <authorList>
            <person name="Wawrik C.B."/>
            <person name="Callaghan A.V."/>
            <person name="Stamps B.W."/>
            <person name="Wawrik B."/>
        </authorList>
    </citation>
    <scope>NUCLEOTIDE SEQUENCE [LARGE SCALE GENOMIC DNA]</scope>
    <source>
        <strain evidence="2 3">232.1</strain>
    </source>
</reference>
<proteinExistence type="predicted"/>
<dbReference type="EMBL" id="AXUN02000231">
    <property type="protein sequence ID" value="ETA79038.1"/>
    <property type="molecule type" value="Genomic_DNA"/>
</dbReference>
<dbReference type="Proteomes" id="UP000017747">
    <property type="component" value="Unassembled WGS sequence"/>
</dbReference>
<keyword evidence="3" id="KW-1185">Reference proteome</keyword>
<feature type="transmembrane region" description="Helical" evidence="1">
    <location>
        <begin position="73"/>
        <end position="95"/>
    </location>
</feature>
<name>V7HZI2_9CLOT</name>
<feature type="transmembrane region" description="Helical" evidence="1">
    <location>
        <begin position="39"/>
        <end position="61"/>
    </location>
</feature>
<dbReference type="STRING" id="994573.T472_0218790"/>
<comment type="caution">
    <text evidence="2">The sequence shown here is derived from an EMBL/GenBank/DDBJ whole genome shotgun (WGS) entry which is preliminary data.</text>
</comment>
<feature type="transmembrane region" description="Helical" evidence="1">
    <location>
        <begin position="7"/>
        <end position="33"/>
    </location>
</feature>
<sequence length="98" mass="10397">METGGRFSFGLLLGAIGYLVSSLVISMFLLLLVGAEGEFMPIFSGLLGTGWVVWLPLSIAIGSVSKRRGGRQALWFATAALAISLLVVGGCWGMITRY</sequence>
<evidence type="ECO:0000256" key="1">
    <source>
        <dbReference type="SAM" id="Phobius"/>
    </source>
</evidence>
<dbReference type="RefSeq" id="WP_023388159.1">
    <property type="nucleotide sequence ID" value="NZ_AXUN02000231.1"/>
</dbReference>
<dbReference type="AlphaFoldDB" id="V7HZI2"/>
<gene>
    <name evidence="2" type="ORF">T472_0218790</name>
</gene>
<organism evidence="2 3">
    <name type="scientific">Youngiibacter fragilis 232.1</name>
    <dbReference type="NCBI Taxonomy" id="994573"/>
    <lineage>
        <taxon>Bacteria</taxon>
        <taxon>Bacillati</taxon>
        <taxon>Bacillota</taxon>
        <taxon>Clostridia</taxon>
        <taxon>Eubacteriales</taxon>
        <taxon>Clostridiaceae</taxon>
        <taxon>Youngiibacter</taxon>
    </lineage>
</organism>
<accession>V7HZI2</accession>
<evidence type="ECO:0000313" key="3">
    <source>
        <dbReference type="Proteomes" id="UP000017747"/>
    </source>
</evidence>
<keyword evidence="1" id="KW-1133">Transmembrane helix</keyword>
<protein>
    <submittedName>
        <fullName evidence="2">Uncharacterized protein</fullName>
    </submittedName>
</protein>
<keyword evidence="1" id="KW-0812">Transmembrane</keyword>